<gene>
    <name evidence="2" type="ORF">HPBE_LOCUS5143</name>
</gene>
<reference evidence="4" key="2">
    <citation type="submission" date="2019-09" db="UniProtKB">
        <authorList>
            <consortium name="WormBaseParasite"/>
        </authorList>
    </citation>
    <scope>IDENTIFICATION</scope>
</reference>
<dbReference type="InterPro" id="IPR052961">
    <property type="entry name" value="Oxido-Kinase-like_Enzymes"/>
</dbReference>
<evidence type="ECO:0000313" key="4">
    <source>
        <dbReference type="WBParaSite" id="HPBE_0000514201-mRNA-1"/>
    </source>
</evidence>
<dbReference type="SMART" id="SM00587">
    <property type="entry name" value="CHK"/>
    <property type="match status" value="1"/>
</dbReference>
<name>A0A183FF85_HELPZ</name>
<dbReference type="EMBL" id="UZAH01025419">
    <property type="protein sequence ID" value="VDO63522.1"/>
    <property type="molecule type" value="Genomic_DNA"/>
</dbReference>
<keyword evidence="3" id="KW-1185">Reference proteome</keyword>
<dbReference type="WBParaSite" id="HPBE_0000514201-mRNA-1">
    <property type="protein sequence ID" value="HPBE_0000514201-mRNA-1"/>
    <property type="gene ID" value="HPBE_0000514201"/>
</dbReference>
<evidence type="ECO:0000313" key="2">
    <source>
        <dbReference type="EMBL" id="VDO63522.1"/>
    </source>
</evidence>
<dbReference type="AlphaFoldDB" id="A0A183FF85"/>
<dbReference type="SUPFAM" id="SSF56112">
    <property type="entry name" value="Protein kinase-like (PK-like)"/>
    <property type="match status" value="1"/>
</dbReference>
<reference evidence="2 3" key="1">
    <citation type="submission" date="2018-11" db="EMBL/GenBank/DDBJ databases">
        <authorList>
            <consortium name="Pathogen Informatics"/>
        </authorList>
    </citation>
    <scope>NUCLEOTIDE SEQUENCE [LARGE SCALE GENOMIC DNA]</scope>
</reference>
<evidence type="ECO:0000313" key="3">
    <source>
        <dbReference type="Proteomes" id="UP000050761"/>
    </source>
</evidence>
<proteinExistence type="predicted"/>
<accession>A0A183FF85</accession>
<dbReference type="PANTHER" id="PTHR23020">
    <property type="entry name" value="UNCHARACTERIZED NUCLEAR HORMONE RECEPTOR-RELATED"/>
    <property type="match status" value="1"/>
</dbReference>
<dbReference type="OrthoDB" id="5873804at2759"/>
<organism evidence="3 4">
    <name type="scientific">Heligmosomoides polygyrus</name>
    <name type="common">Parasitic roundworm</name>
    <dbReference type="NCBI Taxonomy" id="6339"/>
    <lineage>
        <taxon>Eukaryota</taxon>
        <taxon>Metazoa</taxon>
        <taxon>Ecdysozoa</taxon>
        <taxon>Nematoda</taxon>
        <taxon>Chromadorea</taxon>
        <taxon>Rhabditida</taxon>
        <taxon>Rhabditina</taxon>
        <taxon>Rhabditomorpha</taxon>
        <taxon>Strongyloidea</taxon>
        <taxon>Heligmosomidae</taxon>
        <taxon>Heligmosomoides</taxon>
    </lineage>
</organism>
<accession>A0A3P8AUZ9</accession>
<dbReference type="Proteomes" id="UP000050761">
    <property type="component" value="Unassembled WGS sequence"/>
</dbReference>
<sequence length="200" mass="23817">MFLFCVLMIQIYYTKKFSFVENTKAVHVFENVTTSEVKQVRFNYCCRKNADVFLCHGDLWSMNILWRSNGNGRDDIFQNSHFGCAAIDLVRVLSSCLSAKDRQEDWEKLLEYFYEHLKEKEMPYTLAQLKESYRRLFPIVTFLMAPMNGPLYEMNSKNMDNGHKKKFCLDIAMEKTEDLLDDMFYYHDRNKSIQNDRQPS</sequence>
<evidence type="ECO:0000259" key="1">
    <source>
        <dbReference type="SMART" id="SM00587"/>
    </source>
</evidence>
<dbReference type="InterPro" id="IPR011009">
    <property type="entry name" value="Kinase-like_dom_sf"/>
</dbReference>
<dbReference type="InterPro" id="IPR012877">
    <property type="entry name" value="Dhs-27"/>
</dbReference>
<dbReference type="PANTHER" id="PTHR23020:SF8">
    <property type="entry name" value="CHK KINASE-LIKE DOMAIN-CONTAINING PROTEIN"/>
    <property type="match status" value="1"/>
</dbReference>
<dbReference type="Pfam" id="PF07914">
    <property type="entry name" value="DUF1679"/>
    <property type="match status" value="1"/>
</dbReference>
<feature type="domain" description="CHK kinase-like" evidence="1">
    <location>
        <begin position="8"/>
        <end position="123"/>
    </location>
</feature>
<dbReference type="InterPro" id="IPR015897">
    <property type="entry name" value="CHK_kinase-like"/>
</dbReference>
<protein>
    <submittedName>
        <fullName evidence="4">CHK domain-containing protein</fullName>
    </submittedName>
</protein>